<dbReference type="Proteomes" id="UP001642360">
    <property type="component" value="Unassembled WGS sequence"/>
</dbReference>
<evidence type="ECO:0000313" key="3">
    <source>
        <dbReference type="EMBL" id="CAK9150208.1"/>
    </source>
</evidence>
<evidence type="ECO:0000313" key="4">
    <source>
        <dbReference type="Proteomes" id="UP001642360"/>
    </source>
</evidence>
<evidence type="ECO:0000259" key="2">
    <source>
        <dbReference type="Pfam" id="PF13456"/>
    </source>
</evidence>
<sequence length="370" mass="42073">PAGGGVVLRNEWGQMVLAGSYYYGTCSHMEVEVLALLDGLLLVKDYGLEVYPLIIETDTQVLVDLIKQNDKWSWKFWALSQKIFSILQILIIEYSILIEKGMQLQTLWPIKESATMLLIFTPILIPFIYICDNYYYRIRDRLNLCTLRLKSSTRCFMMQHTDMHVRFIKADQNYVSICFRNACTSIKISNKQYSLFIQSSLIHDILSRSKDDQEVKNIVGTWLPQDVIGFWYYWGSNLTKFMGSVCSAEAAIIPLISVLWLKGILDFEVFFKAAFLFSGAPSGYSSNCLDLVFNECLLDIFYWRLSFPGSQLSVHGDFLVSPSGCSSCLLAFSLKTLKQRKTTDASDCWGSCSSDLWALYSTLVFAAASS</sequence>
<proteinExistence type="predicted"/>
<evidence type="ECO:0000256" key="1">
    <source>
        <dbReference type="SAM" id="Phobius"/>
    </source>
</evidence>
<name>A0ABC8S5C4_9AQUA</name>
<keyword evidence="1" id="KW-0472">Membrane</keyword>
<organism evidence="3 4">
    <name type="scientific">Ilex paraguariensis</name>
    <name type="common">yerba mate</name>
    <dbReference type="NCBI Taxonomy" id="185542"/>
    <lineage>
        <taxon>Eukaryota</taxon>
        <taxon>Viridiplantae</taxon>
        <taxon>Streptophyta</taxon>
        <taxon>Embryophyta</taxon>
        <taxon>Tracheophyta</taxon>
        <taxon>Spermatophyta</taxon>
        <taxon>Magnoliopsida</taxon>
        <taxon>eudicotyledons</taxon>
        <taxon>Gunneridae</taxon>
        <taxon>Pentapetalae</taxon>
        <taxon>asterids</taxon>
        <taxon>campanulids</taxon>
        <taxon>Aquifoliales</taxon>
        <taxon>Aquifoliaceae</taxon>
        <taxon>Ilex</taxon>
    </lineage>
</organism>
<gene>
    <name evidence="3" type="ORF">ILEXP_LOCUS18338</name>
</gene>
<dbReference type="InterPro" id="IPR036397">
    <property type="entry name" value="RNaseH_sf"/>
</dbReference>
<dbReference type="AlphaFoldDB" id="A0ABC8S5C4"/>
<dbReference type="InterPro" id="IPR053151">
    <property type="entry name" value="RNase_H-like"/>
</dbReference>
<keyword evidence="1" id="KW-1133">Transmembrane helix</keyword>
<dbReference type="PANTHER" id="PTHR47723">
    <property type="entry name" value="OS05G0353850 PROTEIN"/>
    <property type="match status" value="1"/>
</dbReference>
<dbReference type="InterPro" id="IPR002156">
    <property type="entry name" value="RNaseH_domain"/>
</dbReference>
<dbReference type="EMBL" id="CAUOFW020001998">
    <property type="protein sequence ID" value="CAK9150208.1"/>
    <property type="molecule type" value="Genomic_DNA"/>
</dbReference>
<feature type="non-terminal residue" evidence="3">
    <location>
        <position position="1"/>
    </location>
</feature>
<feature type="domain" description="RNase H type-1" evidence="2">
    <location>
        <begin position="2"/>
        <end position="75"/>
    </location>
</feature>
<reference evidence="3 4" key="1">
    <citation type="submission" date="2024-02" db="EMBL/GenBank/DDBJ databases">
        <authorList>
            <person name="Vignale AGUSTIN F."/>
            <person name="Sosa J E."/>
            <person name="Modenutti C."/>
        </authorList>
    </citation>
    <scope>NUCLEOTIDE SEQUENCE [LARGE SCALE GENOMIC DNA]</scope>
</reference>
<dbReference type="PANTHER" id="PTHR47723:SF19">
    <property type="entry name" value="POLYNUCLEOTIDYL TRANSFERASE, RIBONUCLEASE H-LIKE SUPERFAMILY PROTEIN"/>
    <property type="match status" value="1"/>
</dbReference>
<protein>
    <recommendedName>
        <fullName evidence="2">RNase H type-1 domain-containing protein</fullName>
    </recommendedName>
</protein>
<dbReference type="SUPFAM" id="SSF53098">
    <property type="entry name" value="Ribonuclease H-like"/>
    <property type="match status" value="1"/>
</dbReference>
<keyword evidence="4" id="KW-1185">Reference proteome</keyword>
<dbReference type="Gene3D" id="3.30.420.10">
    <property type="entry name" value="Ribonuclease H-like superfamily/Ribonuclease H"/>
    <property type="match status" value="1"/>
</dbReference>
<accession>A0ABC8S5C4</accession>
<feature type="transmembrane region" description="Helical" evidence="1">
    <location>
        <begin position="117"/>
        <end position="136"/>
    </location>
</feature>
<dbReference type="InterPro" id="IPR012337">
    <property type="entry name" value="RNaseH-like_sf"/>
</dbReference>
<comment type="caution">
    <text evidence="3">The sequence shown here is derived from an EMBL/GenBank/DDBJ whole genome shotgun (WGS) entry which is preliminary data.</text>
</comment>
<feature type="transmembrane region" description="Helical" evidence="1">
    <location>
        <begin position="76"/>
        <end position="97"/>
    </location>
</feature>
<keyword evidence="1" id="KW-0812">Transmembrane</keyword>
<dbReference type="Pfam" id="PF13456">
    <property type="entry name" value="RVT_3"/>
    <property type="match status" value="1"/>
</dbReference>